<proteinExistence type="predicted"/>
<accession>A0ABY7E7R9</accession>
<name>A0ABY7E7R9_MYAAR</name>
<keyword evidence="2" id="KW-1185">Reference proteome</keyword>
<protein>
    <submittedName>
        <fullName evidence="1">Uncharacterized protein</fullName>
    </submittedName>
</protein>
<dbReference type="Proteomes" id="UP001164746">
    <property type="component" value="Chromosome 5"/>
</dbReference>
<evidence type="ECO:0000313" key="2">
    <source>
        <dbReference type="Proteomes" id="UP001164746"/>
    </source>
</evidence>
<gene>
    <name evidence="1" type="ORF">MAR_019960</name>
</gene>
<reference evidence="1" key="1">
    <citation type="submission" date="2022-11" db="EMBL/GenBank/DDBJ databases">
        <title>Centuries of genome instability and evolution in soft-shell clam transmissible cancer (bioRxiv).</title>
        <authorList>
            <person name="Hart S.F.M."/>
            <person name="Yonemitsu M.A."/>
            <person name="Giersch R.M."/>
            <person name="Beal B.F."/>
            <person name="Arriagada G."/>
            <person name="Davis B.W."/>
            <person name="Ostrander E.A."/>
            <person name="Goff S.P."/>
            <person name="Metzger M.J."/>
        </authorList>
    </citation>
    <scope>NUCLEOTIDE SEQUENCE</scope>
    <source>
        <strain evidence="1">MELC-2E11</strain>
        <tissue evidence="1">Siphon/mantle</tissue>
    </source>
</reference>
<organism evidence="1 2">
    <name type="scientific">Mya arenaria</name>
    <name type="common">Soft-shell clam</name>
    <dbReference type="NCBI Taxonomy" id="6604"/>
    <lineage>
        <taxon>Eukaryota</taxon>
        <taxon>Metazoa</taxon>
        <taxon>Spiralia</taxon>
        <taxon>Lophotrochozoa</taxon>
        <taxon>Mollusca</taxon>
        <taxon>Bivalvia</taxon>
        <taxon>Autobranchia</taxon>
        <taxon>Heteroconchia</taxon>
        <taxon>Euheterodonta</taxon>
        <taxon>Imparidentia</taxon>
        <taxon>Neoheterodontei</taxon>
        <taxon>Myida</taxon>
        <taxon>Myoidea</taxon>
        <taxon>Myidae</taxon>
        <taxon>Mya</taxon>
    </lineage>
</organism>
<dbReference type="EMBL" id="CP111016">
    <property type="protein sequence ID" value="WAR04591.1"/>
    <property type="molecule type" value="Genomic_DNA"/>
</dbReference>
<sequence>MLCDSVNVYLAKLEENLVKENNRSEHGLGHHVVSRLTSFIRNTSDGQWFILMWYCTCKQERLSSGIKKAKGCSRTGDFKIMQKRGYKCHNISMDGTKTRLHLVLPLGPRGHEH</sequence>
<evidence type="ECO:0000313" key="1">
    <source>
        <dbReference type="EMBL" id="WAR04591.1"/>
    </source>
</evidence>